<feature type="transmembrane region" description="Helical" evidence="7">
    <location>
        <begin position="118"/>
        <end position="138"/>
    </location>
</feature>
<dbReference type="Gene3D" id="1.20.1250.20">
    <property type="entry name" value="MFS general substrate transporter like domains"/>
    <property type="match status" value="1"/>
</dbReference>
<dbReference type="AlphaFoldDB" id="A0ABD1GP63"/>
<comment type="caution">
    <text evidence="8">The sequence shown here is derived from an EMBL/GenBank/DDBJ whole genome shotgun (WGS) entry which is preliminary data.</text>
</comment>
<keyword evidence="5 7" id="KW-0472">Membrane</keyword>
<evidence type="ECO:0000256" key="5">
    <source>
        <dbReference type="ARBA" id="ARBA00023136"/>
    </source>
</evidence>
<gene>
    <name evidence="8" type="ORF">AAHA92_22229</name>
</gene>
<feature type="transmembrane region" description="Helical" evidence="7">
    <location>
        <begin position="368"/>
        <end position="390"/>
    </location>
</feature>
<sequence length="557" mass="61771">MVDDKKSFVRISALLWADILVAYALFVMQNYLTDVWGLSLIHAALILNIWNGVYRILPLFFLYLVDKYLGHLKLLVFTSLAYAAGITMVAVSTPPLANATGTCKRYEPECVGRAQKGILIAGLALIAVGVAGNLVSLLPYLTWKNKSDGTSSGQGVAIYQIAGLIGVVVVSIAGAIALPYIRPPTLKFGIPAICSVIGTSLFLTGYSKYTDATPPYNSPLFNVFRVLVAASLKSFRSYPESNQSYHGHEIGKMEFTTTRCLGGLHKAAIILRGEEIPTGKSWTLCTVEQVEEAKIAVRMVPMWMTFIVCGVVAAIGDTYFVEQAGKLNRNIGRLRLPIQVLLLVRRSTKDWLGSKVTRLLEKYRRDRAPSYGIAVGMLCSILCCISAALVERMRLNVVRSHGLLDQPDEKIKMSIYWLLFQFVLLGGLEAFLDNSMSAYYRDQSPGSVENYLVNFIRGVTGLGYMCSALSVYVVGKISEKGGRTNWFQHTLNRSRLDYYYWVLAVLSLLNLAVFVFVALFYRYRKPEENGRRTPDAGGSYTDGYNEGDQNRSCCCFC</sequence>
<proteinExistence type="inferred from homology"/>
<keyword evidence="4 7" id="KW-1133">Transmembrane helix</keyword>
<feature type="transmembrane region" description="Helical" evidence="7">
    <location>
        <begin position="414"/>
        <end position="432"/>
    </location>
</feature>
<accession>A0ABD1GP63</accession>
<keyword evidence="9" id="KW-1185">Reference proteome</keyword>
<evidence type="ECO:0000256" key="3">
    <source>
        <dbReference type="ARBA" id="ARBA00022692"/>
    </source>
</evidence>
<reference evidence="8 9" key="1">
    <citation type="submission" date="2024-06" db="EMBL/GenBank/DDBJ databases">
        <title>A chromosome level genome sequence of Diviner's sage (Salvia divinorum).</title>
        <authorList>
            <person name="Ford S.A."/>
            <person name="Ro D.-K."/>
            <person name="Ness R.W."/>
            <person name="Phillips M.A."/>
        </authorList>
    </citation>
    <scope>NUCLEOTIDE SEQUENCE [LARGE SCALE GENOMIC DNA]</scope>
    <source>
        <strain evidence="8">SAF-2024a</strain>
        <tissue evidence="8">Leaf</tissue>
    </source>
</reference>
<dbReference type="SUPFAM" id="SSF103473">
    <property type="entry name" value="MFS general substrate transporter"/>
    <property type="match status" value="1"/>
</dbReference>
<feature type="transmembrane region" description="Helical" evidence="7">
    <location>
        <begin position="74"/>
        <end position="97"/>
    </location>
</feature>
<evidence type="ECO:0000256" key="2">
    <source>
        <dbReference type="ARBA" id="ARBA00005982"/>
    </source>
</evidence>
<evidence type="ECO:0000313" key="9">
    <source>
        <dbReference type="Proteomes" id="UP001567538"/>
    </source>
</evidence>
<dbReference type="GO" id="GO:0016020">
    <property type="term" value="C:membrane"/>
    <property type="evidence" value="ECO:0007669"/>
    <property type="project" value="UniProtKB-SubCell"/>
</dbReference>
<evidence type="ECO:0000256" key="1">
    <source>
        <dbReference type="ARBA" id="ARBA00004141"/>
    </source>
</evidence>
<feature type="transmembrane region" description="Helical" evidence="7">
    <location>
        <begin position="452"/>
        <end position="478"/>
    </location>
</feature>
<feature type="transmembrane region" description="Helical" evidence="7">
    <location>
        <begin position="7"/>
        <end position="28"/>
    </location>
</feature>
<feature type="transmembrane region" description="Helical" evidence="7">
    <location>
        <begin position="158"/>
        <end position="181"/>
    </location>
</feature>
<comment type="subcellular location">
    <subcellularLocation>
        <location evidence="1">Membrane</location>
        <topology evidence="1">Multi-pass membrane protein</topology>
    </subcellularLocation>
</comment>
<protein>
    <submittedName>
        <fullName evidence="8">Protein NRT1/ PTR FAMILY 5.5-like isoform X1</fullName>
    </submittedName>
</protein>
<comment type="similarity">
    <text evidence="2">Belongs to the major facilitator superfamily. Proton-dependent oligopeptide transporter (POT/PTR) (TC 2.A.17) family.</text>
</comment>
<feature type="transmembrane region" description="Helical" evidence="7">
    <location>
        <begin position="302"/>
        <end position="321"/>
    </location>
</feature>
<evidence type="ECO:0000256" key="6">
    <source>
        <dbReference type="ARBA" id="ARBA00044504"/>
    </source>
</evidence>
<dbReference type="Pfam" id="PF00854">
    <property type="entry name" value="PTR2"/>
    <property type="match status" value="1"/>
</dbReference>
<dbReference type="EMBL" id="JBEAFC010000008">
    <property type="protein sequence ID" value="KAL1545510.1"/>
    <property type="molecule type" value="Genomic_DNA"/>
</dbReference>
<organism evidence="8 9">
    <name type="scientific">Salvia divinorum</name>
    <name type="common">Maria pastora</name>
    <name type="synonym">Diviner's sage</name>
    <dbReference type="NCBI Taxonomy" id="28513"/>
    <lineage>
        <taxon>Eukaryota</taxon>
        <taxon>Viridiplantae</taxon>
        <taxon>Streptophyta</taxon>
        <taxon>Embryophyta</taxon>
        <taxon>Tracheophyta</taxon>
        <taxon>Spermatophyta</taxon>
        <taxon>Magnoliopsida</taxon>
        <taxon>eudicotyledons</taxon>
        <taxon>Gunneridae</taxon>
        <taxon>Pentapetalae</taxon>
        <taxon>asterids</taxon>
        <taxon>lamiids</taxon>
        <taxon>Lamiales</taxon>
        <taxon>Lamiaceae</taxon>
        <taxon>Nepetoideae</taxon>
        <taxon>Mentheae</taxon>
        <taxon>Salviinae</taxon>
        <taxon>Salvia</taxon>
        <taxon>Salvia subgen. Calosphace</taxon>
    </lineage>
</organism>
<evidence type="ECO:0000256" key="4">
    <source>
        <dbReference type="ARBA" id="ARBA00022989"/>
    </source>
</evidence>
<dbReference type="Proteomes" id="UP001567538">
    <property type="component" value="Unassembled WGS sequence"/>
</dbReference>
<dbReference type="InterPro" id="IPR000109">
    <property type="entry name" value="POT_fam"/>
</dbReference>
<name>A0ABD1GP63_SALDI</name>
<evidence type="ECO:0000313" key="8">
    <source>
        <dbReference type="EMBL" id="KAL1545510.1"/>
    </source>
</evidence>
<feature type="transmembrane region" description="Helical" evidence="7">
    <location>
        <begin position="498"/>
        <end position="521"/>
    </location>
</feature>
<feature type="transmembrane region" description="Helical" evidence="7">
    <location>
        <begin position="35"/>
        <end position="54"/>
    </location>
</feature>
<dbReference type="PANTHER" id="PTHR11654">
    <property type="entry name" value="OLIGOPEPTIDE TRANSPORTER-RELATED"/>
    <property type="match status" value="1"/>
</dbReference>
<dbReference type="InterPro" id="IPR036259">
    <property type="entry name" value="MFS_trans_sf"/>
</dbReference>
<evidence type="ECO:0000256" key="7">
    <source>
        <dbReference type="SAM" id="Phobius"/>
    </source>
</evidence>
<feature type="transmembrane region" description="Helical" evidence="7">
    <location>
        <begin position="188"/>
        <end position="206"/>
    </location>
</feature>
<keyword evidence="3 7" id="KW-0812">Transmembrane</keyword>
<comment type="similarity">
    <text evidence="6">Belongs to the major facilitator superfamily. Phosphate:H(+) symporter (TC 2.A.1.9) family.</text>
</comment>